<dbReference type="EC" id="3.1.1.3" evidence="6"/>
<evidence type="ECO:0000256" key="9">
    <source>
        <dbReference type="ARBA" id="ARBA00022801"/>
    </source>
</evidence>
<dbReference type="GO" id="GO:0046461">
    <property type="term" value="P:neutral lipid catabolic process"/>
    <property type="evidence" value="ECO:0007669"/>
    <property type="project" value="TreeGrafter"/>
</dbReference>
<dbReference type="InterPro" id="IPR050805">
    <property type="entry name" value="ATG15_Lipase"/>
</dbReference>
<dbReference type="CDD" id="cd00519">
    <property type="entry name" value="Lipase_3"/>
    <property type="match status" value="1"/>
</dbReference>
<dbReference type="GO" id="GO:0004806">
    <property type="term" value="F:triacylglycerol lipase activity"/>
    <property type="evidence" value="ECO:0007669"/>
    <property type="project" value="UniProtKB-EC"/>
</dbReference>
<dbReference type="EMBL" id="CAJMWV010003582">
    <property type="protein sequence ID" value="CAE6484820.1"/>
    <property type="molecule type" value="Genomic_DNA"/>
</dbReference>
<feature type="region of interest" description="Disordered" evidence="19">
    <location>
        <begin position="78"/>
        <end position="102"/>
    </location>
</feature>
<comment type="catalytic activity">
    <reaction evidence="1">
        <text>a triacylglycerol + H2O = a diacylglycerol + a fatty acid + H(+)</text>
        <dbReference type="Rhea" id="RHEA:12044"/>
        <dbReference type="ChEBI" id="CHEBI:15377"/>
        <dbReference type="ChEBI" id="CHEBI:15378"/>
        <dbReference type="ChEBI" id="CHEBI:17855"/>
        <dbReference type="ChEBI" id="CHEBI:18035"/>
        <dbReference type="ChEBI" id="CHEBI:28868"/>
        <dbReference type="EC" id="3.1.1.3"/>
    </reaction>
</comment>
<evidence type="ECO:0000256" key="8">
    <source>
        <dbReference type="ARBA" id="ARBA00022753"/>
    </source>
</evidence>
<evidence type="ECO:0000313" key="22">
    <source>
        <dbReference type="Proteomes" id="UP000663831"/>
    </source>
</evidence>
<evidence type="ECO:0000256" key="19">
    <source>
        <dbReference type="SAM" id="MobiDB-lite"/>
    </source>
</evidence>
<evidence type="ECO:0000256" key="11">
    <source>
        <dbReference type="ARBA" id="ARBA00022968"/>
    </source>
</evidence>
<protein>
    <recommendedName>
        <fullName evidence="6">triacylglycerol lipase</fullName>
        <ecNumber evidence="6">3.1.1.3</ecNumber>
    </recommendedName>
    <alternativeName>
        <fullName evidence="18">Autophagy-related protein 15</fullName>
    </alternativeName>
</protein>
<dbReference type="AlphaFoldDB" id="A0A8H3H4X0"/>
<proteinExistence type="inferred from homology"/>
<evidence type="ECO:0000256" key="14">
    <source>
        <dbReference type="ARBA" id="ARBA00023098"/>
    </source>
</evidence>
<keyword evidence="10" id="KW-0442">Lipid degradation</keyword>
<keyword evidence="16" id="KW-0325">Glycoprotein</keyword>
<dbReference type="InterPro" id="IPR002921">
    <property type="entry name" value="Fungal_lipase-type"/>
</dbReference>
<dbReference type="PANTHER" id="PTHR47175:SF2">
    <property type="entry name" value="LIPASE ATG15-RELATED"/>
    <property type="match status" value="1"/>
</dbReference>
<evidence type="ECO:0000256" key="2">
    <source>
        <dbReference type="ARBA" id="ARBA00004270"/>
    </source>
</evidence>
<comment type="similarity">
    <text evidence="4">Belongs to the AB hydrolase superfamily. Lipase family.</text>
</comment>
<feature type="domain" description="Fungal lipase-type" evidence="20">
    <location>
        <begin position="294"/>
        <end position="321"/>
    </location>
</feature>
<evidence type="ECO:0000256" key="3">
    <source>
        <dbReference type="ARBA" id="ARBA00004343"/>
    </source>
</evidence>
<evidence type="ECO:0000256" key="17">
    <source>
        <dbReference type="ARBA" id="ARBA00024663"/>
    </source>
</evidence>
<evidence type="ECO:0000256" key="10">
    <source>
        <dbReference type="ARBA" id="ARBA00022963"/>
    </source>
</evidence>
<reference evidence="21" key="1">
    <citation type="submission" date="2021-01" db="EMBL/GenBank/DDBJ databases">
        <authorList>
            <person name="Kaushik A."/>
        </authorList>
    </citation>
    <scope>NUCLEOTIDE SEQUENCE</scope>
    <source>
        <strain evidence="21">AG3-1AP</strain>
    </source>
</reference>
<dbReference type="Proteomes" id="UP000663831">
    <property type="component" value="Unassembled WGS sequence"/>
</dbReference>
<keyword evidence="9" id="KW-0378">Hydrolase</keyword>
<sequence length="494" mass="54305">MLGHAVAYDVTWTTGHNLFISIIPGMLSRPLFTLLVSLSISATSLAIDTQSFTLRHVHRTHADTGRIRWTDVSQDTISTSQLSEETPDGSSTHTHSLHTRRTDVHRPVSQAAFQAARVHSRKRKKEKSVLGRFALDREWGQSMGWKEDTVEGPAIDKRETVLALAKMTNNAYLSPGEAGWYDLGGNWTADHNIGWEPDADGFRGHVFLSADNATAVLSIKGTSAGWLGGGGPTVRKDKLNDNLLFSCCCGHVDWTWSNVCGCFGGGNKCDEDCIEDALTDESLFYPVGINLYNNLTYLYPDAKIWVIGHSLGGALASLIGTTFGAPTVTFEAPGERMAAQRLHLPMPPSTQHVTHIYHTADPIAMGTCNGVTSSCYLGGYAMESKCHLGQSIIYDSVTELHWSVDIRTHGIVVIIEQLLSADWSEKTGKTGNKKGRWGRKPQGLLEHPTQARLIEGIDASFEDRVEVPAPKPDKDCVECYAWEFGDYMNDTIRK</sequence>
<keyword evidence="11" id="KW-0735">Signal-anchor</keyword>
<keyword evidence="15" id="KW-0472">Membrane</keyword>
<evidence type="ECO:0000256" key="1">
    <source>
        <dbReference type="ARBA" id="ARBA00001024"/>
    </source>
</evidence>
<dbReference type="PANTHER" id="PTHR47175">
    <property type="entry name" value="LIPASE ATG15-RELATED"/>
    <property type="match status" value="1"/>
</dbReference>
<evidence type="ECO:0000256" key="4">
    <source>
        <dbReference type="ARBA" id="ARBA00010701"/>
    </source>
</evidence>
<evidence type="ECO:0000256" key="7">
    <source>
        <dbReference type="ARBA" id="ARBA00022692"/>
    </source>
</evidence>
<dbReference type="Pfam" id="PF01764">
    <property type="entry name" value="Lipase_3"/>
    <property type="match status" value="1"/>
</dbReference>
<keyword evidence="14" id="KW-0443">Lipid metabolism</keyword>
<evidence type="ECO:0000313" key="21">
    <source>
        <dbReference type="EMBL" id="CAE6484820.1"/>
    </source>
</evidence>
<evidence type="ECO:0000256" key="5">
    <source>
        <dbReference type="ARBA" id="ARBA00011137"/>
    </source>
</evidence>
<dbReference type="GO" id="GO:0032585">
    <property type="term" value="C:multivesicular body membrane"/>
    <property type="evidence" value="ECO:0007669"/>
    <property type="project" value="UniProtKB-SubCell"/>
</dbReference>
<comment type="function">
    <text evidence="17">Lipase which is essential for lysis of subvacuolar cytoplasm to vacuole targeted bodies and intravacuolar autophagic bodies. Involved in the lysis of intravacuolar multivesicular body (MVB) vesicles. The intravacuolar membrane disintegration by ATG15 is critical to life span extension.</text>
</comment>
<evidence type="ECO:0000256" key="6">
    <source>
        <dbReference type="ARBA" id="ARBA00013279"/>
    </source>
</evidence>
<accession>A0A8H3H4X0</accession>
<dbReference type="SUPFAM" id="SSF53474">
    <property type="entry name" value="alpha/beta-Hydrolases"/>
    <property type="match status" value="1"/>
</dbReference>
<comment type="subunit">
    <text evidence="5">Binds to both phosphatidylinositol (PI) and phosphatidylinositol 3,5-bisphosphate (PIP2).</text>
</comment>
<keyword evidence="12" id="KW-1133">Transmembrane helix</keyword>
<dbReference type="GO" id="GO:0034727">
    <property type="term" value="P:piecemeal microautophagy of the nucleus"/>
    <property type="evidence" value="ECO:0007669"/>
    <property type="project" value="TreeGrafter"/>
</dbReference>
<dbReference type="GO" id="GO:0005775">
    <property type="term" value="C:vacuolar lumen"/>
    <property type="evidence" value="ECO:0007669"/>
    <property type="project" value="TreeGrafter"/>
</dbReference>
<evidence type="ECO:0000256" key="13">
    <source>
        <dbReference type="ARBA" id="ARBA00023006"/>
    </source>
</evidence>
<keyword evidence="8" id="KW-0967">Endosome</keyword>
<name>A0A8H3H4X0_9AGAM</name>
<gene>
    <name evidence="21" type="ORF">RDB_LOCUS102648</name>
</gene>
<comment type="subcellular location">
    <subcellularLocation>
        <location evidence="3">Endosome</location>
        <location evidence="3">Multivesicular body membrane</location>
        <topology evidence="3">Single-pass type II membrane protein</topology>
    </subcellularLocation>
    <subcellularLocation>
        <location evidence="2">Prevacuolar compartment membrane</location>
        <topology evidence="2">Single-pass type II membrane protein</topology>
    </subcellularLocation>
</comment>
<dbReference type="Gene3D" id="3.40.50.1820">
    <property type="entry name" value="alpha/beta hydrolase"/>
    <property type="match status" value="1"/>
</dbReference>
<evidence type="ECO:0000256" key="15">
    <source>
        <dbReference type="ARBA" id="ARBA00023136"/>
    </source>
</evidence>
<evidence type="ECO:0000259" key="20">
    <source>
        <dbReference type="Pfam" id="PF01764"/>
    </source>
</evidence>
<evidence type="ECO:0000256" key="18">
    <source>
        <dbReference type="ARBA" id="ARBA00029828"/>
    </source>
</evidence>
<comment type="caution">
    <text evidence="21">The sequence shown here is derived from an EMBL/GenBank/DDBJ whole genome shotgun (WGS) entry which is preliminary data.</text>
</comment>
<keyword evidence="13" id="KW-0072">Autophagy</keyword>
<evidence type="ECO:0000256" key="16">
    <source>
        <dbReference type="ARBA" id="ARBA00023180"/>
    </source>
</evidence>
<dbReference type="GO" id="GO:0004620">
    <property type="term" value="F:phospholipase activity"/>
    <property type="evidence" value="ECO:0007669"/>
    <property type="project" value="TreeGrafter"/>
</dbReference>
<dbReference type="GO" id="GO:0034496">
    <property type="term" value="P:multivesicular body membrane disassembly"/>
    <property type="evidence" value="ECO:0007669"/>
    <property type="project" value="TreeGrafter"/>
</dbReference>
<dbReference type="InterPro" id="IPR029058">
    <property type="entry name" value="AB_hydrolase_fold"/>
</dbReference>
<dbReference type="GO" id="GO:0006660">
    <property type="term" value="P:phosphatidylserine catabolic process"/>
    <property type="evidence" value="ECO:0007669"/>
    <property type="project" value="TreeGrafter"/>
</dbReference>
<evidence type="ECO:0000256" key="12">
    <source>
        <dbReference type="ARBA" id="ARBA00022989"/>
    </source>
</evidence>
<organism evidence="21 22">
    <name type="scientific">Rhizoctonia solani</name>
    <dbReference type="NCBI Taxonomy" id="456999"/>
    <lineage>
        <taxon>Eukaryota</taxon>
        <taxon>Fungi</taxon>
        <taxon>Dikarya</taxon>
        <taxon>Basidiomycota</taxon>
        <taxon>Agaricomycotina</taxon>
        <taxon>Agaricomycetes</taxon>
        <taxon>Cantharellales</taxon>
        <taxon>Ceratobasidiaceae</taxon>
        <taxon>Rhizoctonia</taxon>
    </lineage>
</organism>
<keyword evidence="7" id="KW-0812">Transmembrane</keyword>